<keyword evidence="1" id="KW-0472">Membrane</keyword>
<keyword evidence="1" id="KW-0812">Transmembrane</keyword>
<dbReference type="InterPro" id="IPR007462">
    <property type="entry name" value="COV1-like"/>
</dbReference>
<accession>A0A1H8TDL9</accession>
<dbReference type="PANTHER" id="PTHR31876:SF26">
    <property type="entry name" value="PROTEIN LIKE COV 2"/>
    <property type="match status" value="1"/>
</dbReference>
<dbReference type="Proteomes" id="UP000199657">
    <property type="component" value="Unassembled WGS sequence"/>
</dbReference>
<keyword evidence="3" id="KW-1185">Reference proteome</keyword>
<evidence type="ECO:0000313" key="3">
    <source>
        <dbReference type="Proteomes" id="UP000199657"/>
    </source>
</evidence>
<reference evidence="2 3" key="1">
    <citation type="submission" date="2016-10" db="EMBL/GenBank/DDBJ databases">
        <authorList>
            <person name="de Groot N.N."/>
        </authorList>
    </citation>
    <scope>NUCLEOTIDE SEQUENCE [LARGE SCALE GENOMIC DNA]</scope>
    <source>
        <strain evidence="2 3">CGMCC 1.6291</strain>
    </source>
</reference>
<dbReference type="PANTHER" id="PTHR31876">
    <property type="entry name" value="COV-LIKE PROTEIN 1"/>
    <property type="match status" value="1"/>
</dbReference>
<sequence>MRQVSSVFLKGLAAVLPVFVTVYLVIWLAGTAEDVLGGVLNLILPESWYVPGLGLLLGVVLVFLVGFLLQAYLIRRLFGLGERLLQRIPLVKTVYSALQDIMAFVSRDGSREASQVVLVRLPLGDTRARVLGFVTREAWEGLPENMGGEDEVAVYLPMSYQIGGYTLILQRKHLEPVEMGMDEAMRFAVTAGMSTQGGGGASQHKQAE</sequence>
<feature type="transmembrane region" description="Helical" evidence="1">
    <location>
        <begin position="48"/>
        <end position="74"/>
    </location>
</feature>
<name>A0A1H8TDL9_9GAMM</name>
<dbReference type="AlphaFoldDB" id="A0A1H8TDL9"/>
<feature type="transmembrane region" description="Helical" evidence="1">
    <location>
        <begin position="7"/>
        <end position="28"/>
    </location>
</feature>
<dbReference type="STRING" id="406100.SAMN04488052_10455"/>
<protein>
    <submittedName>
        <fullName evidence="2">Uncharacterized membrane protein</fullName>
    </submittedName>
</protein>
<dbReference type="OrthoDB" id="5636623at2"/>
<gene>
    <name evidence="2" type="ORF">SAMN04488052_10455</name>
</gene>
<evidence type="ECO:0000313" key="2">
    <source>
        <dbReference type="EMBL" id="SEO88598.1"/>
    </source>
</evidence>
<keyword evidence="1" id="KW-1133">Transmembrane helix</keyword>
<organism evidence="2 3">
    <name type="scientific">Aquisalimonas asiatica</name>
    <dbReference type="NCBI Taxonomy" id="406100"/>
    <lineage>
        <taxon>Bacteria</taxon>
        <taxon>Pseudomonadati</taxon>
        <taxon>Pseudomonadota</taxon>
        <taxon>Gammaproteobacteria</taxon>
        <taxon>Chromatiales</taxon>
        <taxon>Ectothiorhodospiraceae</taxon>
        <taxon>Aquisalimonas</taxon>
    </lineage>
</organism>
<evidence type="ECO:0000256" key="1">
    <source>
        <dbReference type="SAM" id="Phobius"/>
    </source>
</evidence>
<dbReference type="Pfam" id="PF04367">
    <property type="entry name" value="DUF502"/>
    <property type="match status" value="1"/>
</dbReference>
<proteinExistence type="predicted"/>
<dbReference type="RefSeq" id="WP_091643135.1">
    <property type="nucleotide sequence ID" value="NZ_FOEG01000004.1"/>
</dbReference>
<dbReference type="EMBL" id="FOEG01000004">
    <property type="protein sequence ID" value="SEO88598.1"/>
    <property type="molecule type" value="Genomic_DNA"/>
</dbReference>